<dbReference type="OrthoDB" id="514770at2"/>
<organism evidence="1 2">
    <name type="scientific">Rhizobium etli bv. mimosae str. IE4771</name>
    <dbReference type="NCBI Taxonomy" id="1432050"/>
    <lineage>
        <taxon>Bacteria</taxon>
        <taxon>Pseudomonadati</taxon>
        <taxon>Pseudomonadota</taxon>
        <taxon>Alphaproteobacteria</taxon>
        <taxon>Hyphomicrobiales</taxon>
        <taxon>Rhizobiaceae</taxon>
        <taxon>Rhizobium/Agrobacterium group</taxon>
        <taxon>Rhizobium</taxon>
    </lineage>
</organism>
<keyword evidence="1" id="KW-0614">Plasmid</keyword>
<evidence type="ECO:0000313" key="2">
    <source>
        <dbReference type="Proteomes" id="UP000027180"/>
    </source>
</evidence>
<reference evidence="1 2" key="1">
    <citation type="submission" date="2013-12" db="EMBL/GenBank/DDBJ databases">
        <title>Complete genome sequence of Rhizobium etli bv. mimosae IE4771.</title>
        <authorList>
            <person name="Bustos P."/>
            <person name="Santamaria R.I."/>
            <person name="Lozano L."/>
            <person name="Ormeno-Orrillo E."/>
            <person name="Rogel M.A."/>
            <person name="Romero D."/>
            <person name="Cevallos M.A."/>
            <person name="Martinez-Romero E."/>
            <person name="Gonzalez V."/>
        </authorList>
    </citation>
    <scope>NUCLEOTIDE SEQUENCE [LARGE SCALE GENOMIC DNA]</scope>
    <source>
        <strain evidence="1 2">IE4771</strain>
        <plasmid evidence="2">Plasmid pRetIE4771d</plasmid>
    </source>
</reference>
<dbReference type="AlphaFoldDB" id="A0A060IFP8"/>
<dbReference type="HOGENOM" id="CLU_2938511_0_0_5"/>
<gene>
    <name evidence="1" type="ORF">IE4771_PD00265</name>
</gene>
<accession>A0A060IFP8</accession>
<protein>
    <submittedName>
        <fullName evidence="1">Uncharacterized protein</fullName>
    </submittedName>
</protein>
<geneLocation type="plasmid" evidence="1 2">
    <name>pRetIE4771d</name>
</geneLocation>
<proteinExistence type="predicted"/>
<evidence type="ECO:0000313" key="1">
    <source>
        <dbReference type="EMBL" id="AIC30820.1"/>
    </source>
</evidence>
<dbReference type="Proteomes" id="UP000027180">
    <property type="component" value="Plasmid pRetIE4771d"/>
</dbReference>
<dbReference type="EMBL" id="CP006990">
    <property type="protein sequence ID" value="AIC30820.1"/>
    <property type="molecule type" value="Genomic_DNA"/>
</dbReference>
<dbReference type="KEGG" id="rei:IE4771_PD00265"/>
<sequence length="60" mass="6742">MNNGQKRDATMNSTRRMNIALPVESAKHVEHWLRTQVAATYDAHKADPSKAKPLAEEVIL</sequence>
<name>A0A060IFP8_RHIET</name>